<dbReference type="Proteomes" id="UP000680866">
    <property type="component" value="Chromosome"/>
</dbReference>
<evidence type="ECO:0000256" key="7">
    <source>
        <dbReference type="ARBA" id="ARBA00023295"/>
    </source>
</evidence>
<dbReference type="InterPro" id="IPR001360">
    <property type="entry name" value="Glyco_hydro_1"/>
</dbReference>
<dbReference type="InterPro" id="IPR017736">
    <property type="entry name" value="Glyco_hydro_1_beta-glucosidase"/>
</dbReference>
<dbReference type="InterPro" id="IPR033132">
    <property type="entry name" value="GH_1_N_CS"/>
</dbReference>
<dbReference type="InterPro" id="IPR017853">
    <property type="entry name" value="GH"/>
</dbReference>
<feature type="binding site" evidence="10">
    <location>
        <position position="178"/>
    </location>
    <ligand>
        <name>substrate</name>
    </ligand>
</feature>
<dbReference type="InterPro" id="IPR018120">
    <property type="entry name" value="Glyco_hydro_1_AS"/>
</dbReference>
<keyword evidence="5" id="KW-0136">Cellulose degradation</keyword>
<evidence type="ECO:0000256" key="5">
    <source>
        <dbReference type="ARBA" id="ARBA00023001"/>
    </source>
</evidence>
<reference evidence="13" key="1">
    <citation type="submission" date="2020-08" db="EMBL/GenBank/DDBJ databases">
        <title>Whole genome shotgun sequence of Polymorphospora rubra NBRC 101157.</title>
        <authorList>
            <person name="Komaki H."/>
            <person name="Tamura T."/>
        </authorList>
    </citation>
    <scope>NUCLEOTIDE SEQUENCE</scope>
    <source>
        <strain evidence="13">NBRC 101157</strain>
    </source>
</reference>
<evidence type="ECO:0000256" key="8">
    <source>
        <dbReference type="ARBA" id="ARBA00023326"/>
    </source>
</evidence>
<feature type="binding site" evidence="10">
    <location>
        <position position="309"/>
    </location>
    <ligand>
        <name>substrate</name>
    </ligand>
</feature>
<dbReference type="KEGG" id="pry:Prubr_58080"/>
<gene>
    <name evidence="13" type="ORF">Prubr_58080</name>
</gene>
<dbReference type="PANTHER" id="PTHR10353">
    <property type="entry name" value="GLYCOSYL HYDROLASE"/>
    <property type="match status" value="1"/>
</dbReference>
<dbReference type="GO" id="GO:0008422">
    <property type="term" value="F:beta-glucosidase activity"/>
    <property type="evidence" value="ECO:0007669"/>
    <property type="project" value="UniProtKB-EC"/>
</dbReference>
<evidence type="ECO:0000256" key="11">
    <source>
        <dbReference type="PROSITE-ProRule" id="PRU10055"/>
    </source>
</evidence>
<dbReference type="SUPFAM" id="SSF51445">
    <property type="entry name" value="(Trans)glycosidases"/>
    <property type="match status" value="1"/>
</dbReference>
<feature type="binding site" evidence="10">
    <location>
        <position position="134"/>
    </location>
    <ligand>
        <name>substrate</name>
    </ligand>
</feature>
<feature type="active site" description="Nucleophile" evidence="9 11">
    <location>
        <position position="375"/>
    </location>
</feature>
<evidence type="ECO:0000256" key="12">
    <source>
        <dbReference type="RuleBase" id="RU361175"/>
    </source>
</evidence>
<evidence type="ECO:0000256" key="3">
    <source>
        <dbReference type="ARBA" id="ARBA00012744"/>
    </source>
</evidence>
<feature type="binding site" evidence="10">
    <location>
        <position position="34"/>
    </location>
    <ligand>
        <name>substrate</name>
    </ligand>
</feature>
<feature type="binding site" evidence="10">
    <location>
        <position position="422"/>
    </location>
    <ligand>
        <name>substrate</name>
    </ligand>
</feature>
<evidence type="ECO:0000313" key="13">
    <source>
        <dbReference type="EMBL" id="BCJ68787.1"/>
    </source>
</evidence>
<comment type="similarity">
    <text evidence="2 12">Belongs to the glycosyl hydrolase 1 family.</text>
</comment>
<dbReference type="GO" id="GO:0030245">
    <property type="term" value="P:cellulose catabolic process"/>
    <property type="evidence" value="ECO:0007669"/>
    <property type="project" value="UniProtKB-KW"/>
</dbReference>
<dbReference type="RefSeq" id="WP_212817970.1">
    <property type="nucleotide sequence ID" value="NZ_AP023359.1"/>
</dbReference>
<organism evidence="13 14">
    <name type="scientific">Polymorphospora rubra</name>
    <dbReference type="NCBI Taxonomy" id="338584"/>
    <lineage>
        <taxon>Bacteria</taxon>
        <taxon>Bacillati</taxon>
        <taxon>Actinomycetota</taxon>
        <taxon>Actinomycetes</taxon>
        <taxon>Micromonosporales</taxon>
        <taxon>Micromonosporaceae</taxon>
        <taxon>Polymorphospora</taxon>
    </lineage>
</organism>
<name>A0A810N667_9ACTN</name>
<keyword evidence="4 12" id="KW-0378">Hydrolase</keyword>
<evidence type="ECO:0000256" key="9">
    <source>
        <dbReference type="PIRSR" id="PIRSR617736-1"/>
    </source>
</evidence>
<keyword evidence="14" id="KW-1185">Reference proteome</keyword>
<sequence length="471" mass="51051">MSTLAVPAAQTSAQDAELRFPPGFWWGAATAAYQVEGAVAEDGRTPSIWDTFAATPGRTDRGDTGERAADHYHRYLDDIGLMTRIGLGAYRFSVAWPRVRAAGGGINPAGLDFYERLVDALLAAGIRPVATLYHWDLPQELEDAGGWTARDTAGRFADYAAAVAGRLGDRVSMWNTLNEPWCSAFLGYGSGGHAPGRRGHRQALTAAHHLLLAHGRAVQALRAAAPRSHVSVALNAGAVRPVTDTPADHDAARRIDGLLNRLFLDPIFRRGYPADIQADTATITDWSYVRDGDLAVIGAPIDALGVNYYQPDLVGAAPAGQVDTGTPYPTGEDIAFHPTPGPTTGMGWSIDPTGLRDLLLRFRRDYGELPVYVTENGAAFPDEVGPDGRVADPHRIDYVRAHLAAAHEAIAAGVDLRGYFVWSLLDNFEWAYGYSKRFGIVHVDYDTQVRTLKDSAHWYRDVITAGGIPRR</sequence>
<keyword evidence="8" id="KW-0624">Polysaccharide degradation</keyword>
<dbReference type="PROSITE" id="PS00572">
    <property type="entry name" value="GLYCOSYL_HYDROL_F1_1"/>
    <property type="match status" value="1"/>
</dbReference>
<feature type="active site" description="Proton donor" evidence="9">
    <location>
        <position position="179"/>
    </location>
</feature>
<dbReference type="PRINTS" id="PR00131">
    <property type="entry name" value="GLHYDRLASE1"/>
</dbReference>
<evidence type="ECO:0000256" key="1">
    <source>
        <dbReference type="ARBA" id="ARBA00000448"/>
    </source>
</evidence>
<accession>A0A810N667</accession>
<dbReference type="EC" id="3.2.1.21" evidence="3 12"/>
<evidence type="ECO:0000313" key="14">
    <source>
        <dbReference type="Proteomes" id="UP000680866"/>
    </source>
</evidence>
<evidence type="ECO:0000256" key="10">
    <source>
        <dbReference type="PIRSR" id="PIRSR617736-2"/>
    </source>
</evidence>
<dbReference type="PROSITE" id="PS00653">
    <property type="entry name" value="GLYCOSYL_HYDROL_F1_2"/>
    <property type="match status" value="1"/>
</dbReference>
<dbReference type="NCBIfam" id="TIGR03356">
    <property type="entry name" value="BGL"/>
    <property type="match status" value="1"/>
</dbReference>
<evidence type="ECO:0000256" key="2">
    <source>
        <dbReference type="ARBA" id="ARBA00010838"/>
    </source>
</evidence>
<dbReference type="PANTHER" id="PTHR10353:SF36">
    <property type="entry name" value="LP05116P"/>
    <property type="match status" value="1"/>
</dbReference>
<keyword evidence="7 12" id="KW-0326">Glycosidase</keyword>
<dbReference type="EMBL" id="AP023359">
    <property type="protein sequence ID" value="BCJ68787.1"/>
    <property type="molecule type" value="Genomic_DNA"/>
</dbReference>
<dbReference type="FunFam" id="3.20.20.80:FF:000004">
    <property type="entry name" value="Beta-glucosidase 6-phospho-beta-glucosidase"/>
    <property type="match status" value="1"/>
</dbReference>
<comment type="catalytic activity">
    <reaction evidence="1 12">
        <text>Hydrolysis of terminal, non-reducing beta-D-glucosyl residues with release of beta-D-glucose.</text>
        <dbReference type="EC" id="3.2.1.21"/>
    </reaction>
</comment>
<feature type="binding site" evidence="10">
    <location>
        <begin position="429"/>
        <end position="430"/>
    </location>
    <ligand>
        <name>substrate</name>
    </ligand>
</feature>
<keyword evidence="6" id="KW-0119">Carbohydrate metabolism</keyword>
<dbReference type="AlphaFoldDB" id="A0A810N667"/>
<evidence type="ECO:0000256" key="4">
    <source>
        <dbReference type="ARBA" id="ARBA00022801"/>
    </source>
</evidence>
<dbReference type="Gene3D" id="3.20.20.80">
    <property type="entry name" value="Glycosidases"/>
    <property type="match status" value="1"/>
</dbReference>
<protein>
    <recommendedName>
        <fullName evidence="3 12">Beta-glucosidase</fullName>
        <ecNumber evidence="3 12">3.2.1.21</ecNumber>
    </recommendedName>
</protein>
<proteinExistence type="inferred from homology"/>
<dbReference type="GO" id="GO:0005829">
    <property type="term" value="C:cytosol"/>
    <property type="evidence" value="ECO:0007669"/>
    <property type="project" value="TreeGrafter"/>
</dbReference>
<evidence type="ECO:0000256" key="6">
    <source>
        <dbReference type="ARBA" id="ARBA00023277"/>
    </source>
</evidence>
<dbReference type="Pfam" id="PF00232">
    <property type="entry name" value="Glyco_hydro_1"/>
    <property type="match status" value="1"/>
</dbReference>